<reference evidence="8" key="1">
    <citation type="journal article" date="2006" name="Science">
        <title>Phytophthora genome sequences uncover evolutionary origins and mechanisms of pathogenesis.</title>
        <authorList>
            <person name="Tyler B.M."/>
            <person name="Tripathy S."/>
            <person name="Zhang X."/>
            <person name="Dehal P."/>
            <person name="Jiang R.H."/>
            <person name="Aerts A."/>
            <person name="Arredondo F.D."/>
            <person name="Baxter L."/>
            <person name="Bensasson D."/>
            <person name="Beynon J.L."/>
            <person name="Chapman J."/>
            <person name="Damasceno C.M."/>
            <person name="Dorrance A.E."/>
            <person name="Dou D."/>
            <person name="Dickerman A.W."/>
            <person name="Dubchak I.L."/>
            <person name="Garbelotto M."/>
            <person name="Gijzen M."/>
            <person name="Gordon S.G."/>
            <person name="Govers F."/>
            <person name="Grunwald N.J."/>
            <person name="Huang W."/>
            <person name="Ivors K.L."/>
            <person name="Jones R.W."/>
            <person name="Kamoun S."/>
            <person name="Krampis K."/>
            <person name="Lamour K.H."/>
            <person name="Lee M.K."/>
            <person name="McDonald W.H."/>
            <person name="Medina M."/>
            <person name="Meijer H.J."/>
            <person name="Nordberg E.K."/>
            <person name="Maclean D.J."/>
            <person name="Ospina-Giraldo M.D."/>
            <person name="Morris P.F."/>
            <person name="Phuntumart V."/>
            <person name="Putnam N.H."/>
            <person name="Rash S."/>
            <person name="Rose J.K."/>
            <person name="Sakihama Y."/>
            <person name="Salamov A.A."/>
            <person name="Savidor A."/>
            <person name="Scheuring C.F."/>
            <person name="Smith B.M."/>
            <person name="Sobral B.W."/>
            <person name="Terry A."/>
            <person name="Torto-Alalibo T.A."/>
            <person name="Win J."/>
            <person name="Xu Z."/>
            <person name="Zhang H."/>
            <person name="Grigoriev I.V."/>
            <person name="Rokhsar D.S."/>
            <person name="Boore J.L."/>
        </authorList>
    </citation>
    <scope>NUCLEOTIDE SEQUENCE [LARGE SCALE GENOMIC DNA]</scope>
    <source>
        <strain evidence="8">Pr102</strain>
    </source>
</reference>
<dbReference type="HOGENOM" id="CLU_560784_0_0_1"/>
<dbReference type="Proteomes" id="UP000005238">
    <property type="component" value="Unassembled WGS sequence"/>
</dbReference>
<protein>
    <recommendedName>
        <fullName evidence="3">glucose-6-phosphate 1-epimerase</fullName>
        <ecNumber evidence="3">5.1.3.15</ecNumber>
    </recommendedName>
</protein>
<proteinExistence type="inferred from homology"/>
<dbReference type="InterPro" id="IPR011013">
    <property type="entry name" value="Gal_mutarotase_sf_dom"/>
</dbReference>
<dbReference type="CDD" id="cd09020">
    <property type="entry name" value="D-hex-6-P-epi_like"/>
    <property type="match status" value="1"/>
</dbReference>
<dbReference type="VEuPathDB" id="FungiDB:KRP23_243"/>
<evidence type="ECO:0000259" key="6">
    <source>
        <dbReference type="Pfam" id="PF13883"/>
    </source>
</evidence>
<dbReference type="AlphaFoldDB" id="H3GN35"/>
<feature type="signal peptide" evidence="5">
    <location>
        <begin position="1"/>
        <end position="24"/>
    </location>
</feature>
<evidence type="ECO:0000256" key="3">
    <source>
        <dbReference type="ARBA" id="ARBA00012083"/>
    </source>
</evidence>
<dbReference type="InterPro" id="IPR025532">
    <property type="entry name" value="G6P_1-epimerase"/>
</dbReference>
<dbReference type="InParanoid" id="H3GN35"/>
<accession>H3GN35</accession>
<dbReference type="PROSITE" id="PS51257">
    <property type="entry name" value="PROKAR_LIPOPROTEIN"/>
    <property type="match status" value="1"/>
</dbReference>
<name>H3GN35_PHYRM</name>
<dbReference type="GO" id="GO:0005975">
    <property type="term" value="P:carbohydrate metabolic process"/>
    <property type="evidence" value="ECO:0007669"/>
    <property type="project" value="InterPro"/>
</dbReference>
<feature type="chain" id="PRO_5003586392" description="glucose-6-phosphate 1-epimerase" evidence="5">
    <location>
        <begin position="25"/>
        <end position="528"/>
    </location>
</feature>
<evidence type="ECO:0000256" key="2">
    <source>
        <dbReference type="ARBA" id="ARBA00005866"/>
    </source>
</evidence>
<evidence type="ECO:0000313" key="8">
    <source>
        <dbReference type="Proteomes" id="UP000005238"/>
    </source>
</evidence>
<dbReference type="VEuPathDB" id="FungiDB:KRP22_10359"/>
<dbReference type="GO" id="GO:0005737">
    <property type="term" value="C:cytoplasm"/>
    <property type="evidence" value="ECO:0000318"/>
    <property type="project" value="GO_Central"/>
</dbReference>
<evidence type="ECO:0000256" key="1">
    <source>
        <dbReference type="ARBA" id="ARBA00001096"/>
    </source>
</evidence>
<dbReference type="Gene3D" id="2.30.110.10">
    <property type="entry name" value="Electron Transport, Fmn-binding Protein, Chain A"/>
    <property type="match status" value="1"/>
</dbReference>
<dbReference type="eggNOG" id="KOG3374">
    <property type="taxonomic scope" value="Eukaryota"/>
</dbReference>
<dbReference type="GO" id="GO:0030246">
    <property type="term" value="F:carbohydrate binding"/>
    <property type="evidence" value="ECO:0007669"/>
    <property type="project" value="InterPro"/>
</dbReference>
<dbReference type="EMBL" id="DS566025">
    <property type="status" value="NOT_ANNOTATED_CDS"/>
    <property type="molecule type" value="Genomic_DNA"/>
</dbReference>
<dbReference type="VEuPathDB" id="FungiDB:KRP22_10358"/>
<dbReference type="GO" id="GO:0047938">
    <property type="term" value="F:glucose-6-phosphate 1-epimerase activity"/>
    <property type="evidence" value="ECO:0000318"/>
    <property type="project" value="GO_Central"/>
</dbReference>
<evidence type="ECO:0000313" key="7">
    <source>
        <dbReference type="EnsemblProtists" id="Phyra77983"/>
    </source>
</evidence>
<keyword evidence="5" id="KW-0732">Signal</keyword>
<dbReference type="EnsemblProtists" id="Phyra77983">
    <property type="protein sequence ID" value="Phyra77983"/>
    <property type="gene ID" value="Phyra77983"/>
</dbReference>
<dbReference type="PANTHER" id="PTHR11122">
    <property type="entry name" value="APOSPORY-ASSOCIATED PROTEIN C-RELATED"/>
    <property type="match status" value="1"/>
</dbReference>
<reference evidence="7" key="2">
    <citation type="submission" date="2015-06" db="UniProtKB">
        <authorList>
            <consortium name="EnsemblProtists"/>
        </authorList>
    </citation>
    <scope>IDENTIFICATION</scope>
    <source>
        <strain evidence="7">Pr102</strain>
    </source>
</reference>
<dbReference type="SUPFAM" id="SSF50475">
    <property type="entry name" value="FMN-binding split barrel"/>
    <property type="match status" value="1"/>
</dbReference>
<dbReference type="EC" id="5.1.3.15" evidence="3"/>
<comment type="similarity">
    <text evidence="2">Belongs to the glucose-6-phosphate 1-epimerase family.</text>
</comment>
<comment type="catalytic activity">
    <reaction evidence="1">
        <text>alpha-D-glucose 6-phosphate = beta-D-glucose 6-phosphate</text>
        <dbReference type="Rhea" id="RHEA:16249"/>
        <dbReference type="ChEBI" id="CHEBI:58225"/>
        <dbReference type="ChEBI" id="CHEBI:58247"/>
        <dbReference type="EC" id="5.1.3.15"/>
    </reaction>
</comment>
<sequence length="528" mass="57042">MPVSKSFVLNAACVVASCVAVASAELPTVKLTHPSGSNAEVFLFGAHVKSFHAAQDPTRDVIFMSNHSYLDGVNPIMGGIPVVFPNFGSATGLPGHGFARVTNWTLAGVTEAADAASSTVATFTMAASDSTRKMWPVEFELEYEVKISAETLETALHVHNTNADEIAFHALLHNYIYVDDVRNGNTNVTGLAGLEYLDKVAKENKTESRPELSIAAETDSVYYNAPSPLVVSSKGVNAADRVVTIDKSGIVGNGAHQKTVATDAVIWNPWVERSKTFKDFGAEEYINMLAVEPGRVSEKQTLPAGQTYTLHQTITVTENLPLPLLLVLLVASAIGGEIYSAATTSLVPEPTTDEADSGPIAMLHAKHARMLVHENVWGVMATTSVSFLGTAYANVVSYSDGVGFAKEDSTGTMFFYLSVEDLTAVDLKAKANATMALSKAQGGPNACFMDPEDPTCWRLSLTGKVVPVDKGQRSYAERVVFSKHPQMKHWPKNHGFRLYVLEIEQLVFLDFYGAAKHIAVNDYYKVKL</sequence>
<evidence type="ECO:0000256" key="4">
    <source>
        <dbReference type="ARBA" id="ARBA00023235"/>
    </source>
</evidence>
<feature type="domain" description="CREG-like beta-barrel" evidence="6">
    <location>
        <begin position="362"/>
        <end position="525"/>
    </location>
</feature>
<dbReference type="InterPro" id="IPR008183">
    <property type="entry name" value="Aldose_1/G6P_1-epimerase"/>
</dbReference>
<dbReference type="InterPro" id="IPR012349">
    <property type="entry name" value="Split_barrel_FMN-bd"/>
</dbReference>
<dbReference type="InterPro" id="IPR014718">
    <property type="entry name" value="GH-type_carb-bd"/>
</dbReference>
<dbReference type="Pfam" id="PF13883">
    <property type="entry name" value="CREG_beta-barrel"/>
    <property type="match status" value="1"/>
</dbReference>
<dbReference type="Pfam" id="PF01263">
    <property type="entry name" value="Aldose_epim"/>
    <property type="match status" value="1"/>
</dbReference>
<dbReference type="STRING" id="164328.H3GN35"/>
<dbReference type="PANTHER" id="PTHR11122:SF13">
    <property type="entry name" value="GLUCOSE-6-PHOSPHATE 1-EPIMERASE"/>
    <property type="match status" value="1"/>
</dbReference>
<evidence type="ECO:0000256" key="5">
    <source>
        <dbReference type="SAM" id="SignalP"/>
    </source>
</evidence>
<keyword evidence="4" id="KW-0413">Isomerase</keyword>
<dbReference type="InterPro" id="IPR055343">
    <property type="entry name" value="CREG_beta-barrel"/>
</dbReference>
<dbReference type="SUPFAM" id="SSF74650">
    <property type="entry name" value="Galactose mutarotase-like"/>
    <property type="match status" value="1"/>
</dbReference>
<dbReference type="eggNOG" id="KOG1594">
    <property type="taxonomic scope" value="Eukaryota"/>
</dbReference>
<organism evidence="7 8">
    <name type="scientific">Phytophthora ramorum</name>
    <name type="common">Sudden oak death agent</name>
    <dbReference type="NCBI Taxonomy" id="164328"/>
    <lineage>
        <taxon>Eukaryota</taxon>
        <taxon>Sar</taxon>
        <taxon>Stramenopiles</taxon>
        <taxon>Oomycota</taxon>
        <taxon>Peronosporomycetes</taxon>
        <taxon>Peronosporales</taxon>
        <taxon>Peronosporaceae</taxon>
        <taxon>Phytophthora</taxon>
    </lineage>
</organism>
<dbReference type="Gene3D" id="2.70.98.10">
    <property type="match status" value="1"/>
</dbReference>
<keyword evidence="8" id="KW-1185">Reference proteome</keyword>
<dbReference type="VEuPathDB" id="FungiDB:KRP23_244"/>